<dbReference type="Gene3D" id="1.10.3300.10">
    <property type="entry name" value="Jann2411-like domain"/>
    <property type="match status" value="1"/>
</dbReference>
<dbReference type="PANTHER" id="PTHR35525:SF3">
    <property type="entry name" value="BLL6575 PROTEIN"/>
    <property type="match status" value="1"/>
</dbReference>
<reference evidence="2 3" key="1">
    <citation type="submission" date="2020-07" db="EMBL/GenBank/DDBJ databases">
        <title>Sequencing the genomes of 1000 actinobacteria strains.</title>
        <authorList>
            <person name="Klenk H.-P."/>
        </authorList>
    </citation>
    <scope>NUCLEOTIDE SEQUENCE [LARGE SCALE GENOMIC DNA]</scope>
    <source>
        <strain evidence="2 3">DSM 103833</strain>
    </source>
</reference>
<proteinExistence type="predicted"/>
<name>A0A853C7Z3_9ACTN</name>
<feature type="domain" description="Zinc finger CGNR" evidence="1">
    <location>
        <begin position="148"/>
        <end position="191"/>
    </location>
</feature>
<dbReference type="SUPFAM" id="SSF160904">
    <property type="entry name" value="Jann2411-like"/>
    <property type="match status" value="1"/>
</dbReference>
<comment type="caution">
    <text evidence="2">The sequence shown here is derived from an EMBL/GenBank/DDBJ whole genome shotgun (WGS) entry which is preliminary data.</text>
</comment>
<dbReference type="AlphaFoldDB" id="A0A853C7Z3"/>
<dbReference type="Proteomes" id="UP000530424">
    <property type="component" value="Unassembled WGS sequence"/>
</dbReference>
<accession>A0A853C7Z3</accession>
<organism evidence="2 3">
    <name type="scientific">Nocardioides thalensis</name>
    <dbReference type="NCBI Taxonomy" id="1914755"/>
    <lineage>
        <taxon>Bacteria</taxon>
        <taxon>Bacillati</taxon>
        <taxon>Actinomycetota</taxon>
        <taxon>Actinomycetes</taxon>
        <taxon>Propionibacteriales</taxon>
        <taxon>Nocardioidaceae</taxon>
        <taxon>Nocardioides</taxon>
    </lineage>
</organism>
<dbReference type="InterPro" id="IPR021005">
    <property type="entry name" value="Znf_CGNR"/>
</dbReference>
<sequence length="196" mass="22097">MKAQQRRPVLRYDDGGWAEAIGGHLALDLVNTVSWRLDPDRTVDRLPDGAALARWAEFVGLEIRSRVADETAVEVRRLRERIYRVVHPLALGADPDGADVARLRRLLLGGLGRAEVTSVMPLELAAASLPDQLALAAWQLLEREDAHRLRQCRANDCGWLFLDRTKNASRVWCSSADCGNRTRAQRHYARRTTEPR</sequence>
<dbReference type="RefSeq" id="WP_343047294.1">
    <property type="nucleotide sequence ID" value="NZ_JACCFP010000001.1"/>
</dbReference>
<dbReference type="EMBL" id="JACCFP010000001">
    <property type="protein sequence ID" value="NYJ03339.1"/>
    <property type="molecule type" value="Genomic_DNA"/>
</dbReference>
<dbReference type="PANTHER" id="PTHR35525">
    <property type="entry name" value="BLL6575 PROTEIN"/>
    <property type="match status" value="1"/>
</dbReference>
<protein>
    <submittedName>
        <fullName evidence="2">Putative RNA-binding Zn ribbon-like protein</fullName>
    </submittedName>
</protein>
<gene>
    <name evidence="2" type="ORF">HNR19_004037</name>
</gene>
<dbReference type="InterPro" id="IPR023286">
    <property type="entry name" value="ABATE_dom_sf"/>
</dbReference>
<evidence type="ECO:0000313" key="3">
    <source>
        <dbReference type="Proteomes" id="UP000530424"/>
    </source>
</evidence>
<evidence type="ECO:0000259" key="1">
    <source>
        <dbReference type="Pfam" id="PF11706"/>
    </source>
</evidence>
<dbReference type="Pfam" id="PF11706">
    <property type="entry name" value="zf-CGNR"/>
    <property type="match status" value="1"/>
</dbReference>
<keyword evidence="3" id="KW-1185">Reference proteome</keyword>
<evidence type="ECO:0000313" key="2">
    <source>
        <dbReference type="EMBL" id="NYJ03339.1"/>
    </source>
</evidence>
<dbReference type="Pfam" id="PF07336">
    <property type="entry name" value="ABATE"/>
    <property type="match status" value="1"/>
</dbReference>
<dbReference type="InterPro" id="IPR010852">
    <property type="entry name" value="ABATE"/>
</dbReference>